<proteinExistence type="predicted"/>
<dbReference type="RefSeq" id="WP_086651385.1">
    <property type="nucleotide sequence ID" value="NZ_JOMQ01000035.1"/>
</dbReference>
<evidence type="ECO:0000313" key="1">
    <source>
        <dbReference type="EMBL" id="OUJ01979.1"/>
    </source>
</evidence>
<dbReference type="AlphaFoldDB" id="A0A1Z5YTZ4"/>
<dbReference type="OrthoDB" id="7225224at2"/>
<dbReference type="Proteomes" id="UP000196086">
    <property type="component" value="Unassembled WGS sequence"/>
</dbReference>
<sequence length="278" mass="31846">MNNTLIIRREPFPTNESDRPKLSLLLDVVYALVVSDPSLDLQENQQGNQYGTLIYKNHPDASVRKNCGTIFLCSEDGLKIVNPDRVMVLKAIDIAKKIRCHVVDDEGQFHTLDAEGNLIISRETESYVIGDKGKRYPVSSNGTLLDPTQMADYRLENHYSLIQKTEKAIPELAKNSEKKEPQGELIHGVGARKGAEFIETHNKKNKGESFKFYTWYQSFLTGFNFKFEKSPQHLLNYEVNDQILSEDMAFLYAHCSRYPEESFMKACLALRAMRMARR</sequence>
<name>A0A1Z5YTZ4_9PROT</name>
<dbReference type="EMBL" id="JOMQ01000035">
    <property type="protein sequence ID" value="OUJ01979.1"/>
    <property type="molecule type" value="Genomic_DNA"/>
</dbReference>
<reference evidence="1 2" key="1">
    <citation type="submission" date="2014-06" db="EMBL/GenBank/DDBJ databases">
        <authorList>
            <person name="Ju J."/>
            <person name="Zhang J."/>
        </authorList>
    </citation>
    <scope>NUCLEOTIDE SEQUENCE [LARGE SCALE GENOMIC DNA]</scope>
    <source>
        <strain evidence="1 2">DsW_47</strain>
    </source>
</reference>
<gene>
    <name evidence="1" type="ORF">HK14_07270</name>
</gene>
<accession>A0A1Z5YTZ4</accession>
<comment type="caution">
    <text evidence="1">The sequence shown here is derived from an EMBL/GenBank/DDBJ whole genome shotgun (WGS) entry which is preliminary data.</text>
</comment>
<organism evidence="1 2">
    <name type="scientific">Acetobacter cibinongensis</name>
    <dbReference type="NCBI Taxonomy" id="146475"/>
    <lineage>
        <taxon>Bacteria</taxon>
        <taxon>Pseudomonadati</taxon>
        <taxon>Pseudomonadota</taxon>
        <taxon>Alphaproteobacteria</taxon>
        <taxon>Acetobacterales</taxon>
        <taxon>Acetobacteraceae</taxon>
        <taxon>Acetobacter</taxon>
    </lineage>
</organism>
<evidence type="ECO:0000313" key="2">
    <source>
        <dbReference type="Proteomes" id="UP000196086"/>
    </source>
</evidence>
<protein>
    <submittedName>
        <fullName evidence="1">Uncharacterized protein</fullName>
    </submittedName>
</protein>